<dbReference type="InterPro" id="IPR018824">
    <property type="entry name" value="Conidiation-specific_6"/>
</dbReference>
<protein>
    <recommendedName>
        <fullName evidence="4">Conidiation-specific protein 6</fullName>
    </recommendedName>
</protein>
<evidence type="ECO:0000313" key="3">
    <source>
        <dbReference type="Proteomes" id="UP000567179"/>
    </source>
</evidence>
<dbReference type="InterPro" id="IPR052670">
    <property type="entry name" value="UPF0654_domain"/>
</dbReference>
<dbReference type="OrthoDB" id="5419162at2759"/>
<dbReference type="AlphaFoldDB" id="A0A8H5F990"/>
<proteinExistence type="predicted"/>
<evidence type="ECO:0000313" key="2">
    <source>
        <dbReference type="EMBL" id="KAF5327883.1"/>
    </source>
</evidence>
<feature type="region of interest" description="Disordered" evidence="1">
    <location>
        <begin position="1"/>
        <end position="117"/>
    </location>
</feature>
<feature type="compositionally biased region" description="Basic and acidic residues" evidence="1">
    <location>
        <begin position="96"/>
        <end position="109"/>
    </location>
</feature>
<gene>
    <name evidence="2" type="ORF">D9619_004154</name>
</gene>
<accession>A0A8H5F990</accession>
<dbReference type="PANTHER" id="PTHR36576">
    <property type="entry name" value="UPF0654 PROTEIN C11D3.01C-RELATED"/>
    <property type="match status" value="1"/>
</dbReference>
<feature type="compositionally biased region" description="Basic and acidic residues" evidence="1">
    <location>
        <begin position="47"/>
        <end position="59"/>
    </location>
</feature>
<sequence length="117" mass="12535">MRPTYVKQDISQPFHPPPPSADSTPATATEHVAAGLKGTINNPNVSDDAKQRASQRLEEAGPDMQNLQSSNQGSDPSEAHDNHVIGGYKATLKNPRVSDDAKDNAREKLNTFGASVE</sequence>
<evidence type="ECO:0000256" key="1">
    <source>
        <dbReference type="SAM" id="MobiDB-lite"/>
    </source>
</evidence>
<dbReference type="Pfam" id="PF10346">
    <property type="entry name" value="Con-6"/>
    <property type="match status" value="2"/>
</dbReference>
<dbReference type="EMBL" id="JAACJJ010000014">
    <property type="protein sequence ID" value="KAF5327883.1"/>
    <property type="molecule type" value="Genomic_DNA"/>
</dbReference>
<evidence type="ECO:0008006" key="4">
    <source>
        <dbReference type="Google" id="ProtNLM"/>
    </source>
</evidence>
<organism evidence="2 3">
    <name type="scientific">Psilocybe cf. subviscida</name>
    <dbReference type="NCBI Taxonomy" id="2480587"/>
    <lineage>
        <taxon>Eukaryota</taxon>
        <taxon>Fungi</taxon>
        <taxon>Dikarya</taxon>
        <taxon>Basidiomycota</taxon>
        <taxon>Agaricomycotina</taxon>
        <taxon>Agaricomycetes</taxon>
        <taxon>Agaricomycetidae</taxon>
        <taxon>Agaricales</taxon>
        <taxon>Agaricineae</taxon>
        <taxon>Strophariaceae</taxon>
        <taxon>Psilocybe</taxon>
    </lineage>
</organism>
<keyword evidence="3" id="KW-1185">Reference proteome</keyword>
<dbReference type="Proteomes" id="UP000567179">
    <property type="component" value="Unassembled WGS sequence"/>
</dbReference>
<dbReference type="PANTHER" id="PTHR36576:SF1">
    <property type="entry name" value="UPF0654 PROTEIN C11D3.01C-RELATED"/>
    <property type="match status" value="1"/>
</dbReference>
<name>A0A8H5F990_9AGAR</name>
<comment type="caution">
    <text evidence="2">The sequence shown here is derived from an EMBL/GenBank/DDBJ whole genome shotgun (WGS) entry which is preliminary data.</text>
</comment>
<reference evidence="2 3" key="1">
    <citation type="journal article" date="2020" name="ISME J.">
        <title>Uncovering the hidden diversity of litter-decomposition mechanisms in mushroom-forming fungi.</title>
        <authorList>
            <person name="Floudas D."/>
            <person name="Bentzer J."/>
            <person name="Ahren D."/>
            <person name="Johansson T."/>
            <person name="Persson P."/>
            <person name="Tunlid A."/>
        </authorList>
    </citation>
    <scope>NUCLEOTIDE SEQUENCE [LARGE SCALE GENOMIC DNA]</scope>
    <source>
        <strain evidence="2 3">CBS 101986</strain>
    </source>
</reference>
<feature type="compositionally biased region" description="Polar residues" evidence="1">
    <location>
        <begin position="65"/>
        <end position="75"/>
    </location>
</feature>
<dbReference type="GO" id="GO:0005737">
    <property type="term" value="C:cytoplasm"/>
    <property type="evidence" value="ECO:0007669"/>
    <property type="project" value="TreeGrafter"/>
</dbReference>